<evidence type="ECO:0000313" key="1">
    <source>
        <dbReference type="EMBL" id="ADE15747.1"/>
    </source>
</evidence>
<proteinExistence type="predicted"/>
<gene>
    <name evidence="1" type="ordered locus">Nhal_2671</name>
</gene>
<dbReference type="AlphaFoldDB" id="D5BX64"/>
<evidence type="ECO:0000313" key="2">
    <source>
        <dbReference type="Proteomes" id="UP000001844"/>
    </source>
</evidence>
<dbReference type="Proteomes" id="UP000001844">
    <property type="component" value="Chromosome"/>
</dbReference>
<dbReference type="HOGENOM" id="CLU_2808071_0_0_6"/>
<reference evidence="2" key="1">
    <citation type="submission" date="2010-04" db="EMBL/GenBank/DDBJ databases">
        <title>Complete genome sequence of Nitrosococcus halophilus Nc4, a salt-adapted, aerobic obligate ammonia-oxidizing sulfur purple bacterium.</title>
        <authorList>
            <consortium name="US DOE Joint Genome Institute"/>
            <person name="Campbell M.A."/>
            <person name="Malfatti S.A."/>
            <person name="Chain P.S.G."/>
            <person name="Heidelberg J.F."/>
            <person name="Ward B.B."/>
            <person name="Klotz M.G."/>
        </authorList>
    </citation>
    <scope>NUCLEOTIDE SEQUENCE [LARGE SCALE GENOMIC DNA]</scope>
    <source>
        <strain evidence="2">Nc4</strain>
    </source>
</reference>
<dbReference type="KEGG" id="nhl:Nhal_2671"/>
<keyword evidence="2" id="KW-1185">Reference proteome</keyword>
<accession>D5BX64</accession>
<protein>
    <submittedName>
        <fullName evidence="1">Uncharacterized protein</fullName>
    </submittedName>
</protein>
<name>D5BX64_NITHN</name>
<dbReference type="EMBL" id="CP001798">
    <property type="protein sequence ID" value="ADE15747.1"/>
    <property type="molecule type" value="Genomic_DNA"/>
</dbReference>
<organism evidence="1 2">
    <name type="scientific">Nitrosococcus halophilus (strain Nc4)</name>
    <dbReference type="NCBI Taxonomy" id="472759"/>
    <lineage>
        <taxon>Bacteria</taxon>
        <taxon>Pseudomonadati</taxon>
        <taxon>Pseudomonadota</taxon>
        <taxon>Gammaproteobacteria</taxon>
        <taxon>Chromatiales</taxon>
        <taxon>Chromatiaceae</taxon>
        <taxon>Nitrosococcus</taxon>
    </lineage>
</organism>
<dbReference type="STRING" id="472759.Nhal_2671"/>
<sequence length="67" mass="7732">MVFLDSHPSSWCACRRVGTVKQRENDHIAPKTSAEILKTNESVIITALDKLHRFEPDTGARYYFHSR</sequence>